<evidence type="ECO:0000313" key="13">
    <source>
        <dbReference type="Proteomes" id="UP000664940"/>
    </source>
</evidence>
<comment type="caution">
    <text evidence="12">The sequence shown here is derived from an EMBL/GenBank/DDBJ whole genome shotgun (WGS) entry which is preliminary data.</text>
</comment>
<dbReference type="InterPro" id="IPR025933">
    <property type="entry name" value="Beta_defensin_dom"/>
</dbReference>
<evidence type="ECO:0000256" key="3">
    <source>
        <dbReference type="ARBA" id="ARBA00007371"/>
    </source>
</evidence>
<dbReference type="PANTHER" id="PTHR15001:SF3">
    <property type="entry name" value="BETA-DEFENSIN 123"/>
    <property type="match status" value="1"/>
</dbReference>
<evidence type="ECO:0000256" key="8">
    <source>
        <dbReference type="ARBA" id="ARBA00023022"/>
    </source>
</evidence>
<dbReference type="PANTHER" id="PTHR15001">
    <property type="entry name" value="BETA-DEFENSIN 123-RELATED"/>
    <property type="match status" value="1"/>
</dbReference>
<evidence type="ECO:0000256" key="5">
    <source>
        <dbReference type="ARBA" id="ARBA00022529"/>
    </source>
</evidence>
<evidence type="ECO:0000256" key="1">
    <source>
        <dbReference type="ARBA" id="ARBA00002878"/>
    </source>
</evidence>
<gene>
    <name evidence="12" type="ORF">HJG60_003750</name>
</gene>
<evidence type="ECO:0000256" key="4">
    <source>
        <dbReference type="ARBA" id="ARBA00022525"/>
    </source>
</evidence>
<accession>A0A834DNS7</accession>
<comment type="function">
    <text evidence="1 10">Has antibacterial activity.</text>
</comment>
<keyword evidence="5 10" id="KW-0929">Antimicrobial</keyword>
<name>A0A834DNS7_9CHIR</name>
<evidence type="ECO:0000256" key="10">
    <source>
        <dbReference type="RuleBase" id="RU231113"/>
    </source>
</evidence>
<reference evidence="12 13" key="1">
    <citation type="journal article" date="2020" name="Nature">
        <title>Six reference-quality genomes reveal evolution of bat adaptations.</title>
        <authorList>
            <person name="Jebb D."/>
            <person name="Huang Z."/>
            <person name="Pippel M."/>
            <person name="Hughes G.M."/>
            <person name="Lavrichenko K."/>
            <person name="Devanna P."/>
            <person name="Winkler S."/>
            <person name="Jermiin L.S."/>
            <person name="Skirmuntt E.C."/>
            <person name="Katzourakis A."/>
            <person name="Burkitt-Gray L."/>
            <person name="Ray D.A."/>
            <person name="Sullivan K.A.M."/>
            <person name="Roscito J.G."/>
            <person name="Kirilenko B.M."/>
            <person name="Davalos L.M."/>
            <person name="Corthals A.P."/>
            <person name="Power M.L."/>
            <person name="Jones G."/>
            <person name="Ransome R.D."/>
            <person name="Dechmann D.K.N."/>
            <person name="Locatelli A.G."/>
            <person name="Puechmaille S.J."/>
            <person name="Fedrigo O."/>
            <person name="Jarvis E.D."/>
            <person name="Hiller M."/>
            <person name="Vernes S.C."/>
            <person name="Myers E.W."/>
            <person name="Teeling E.C."/>
        </authorList>
    </citation>
    <scope>NUCLEOTIDE SEQUENCE [LARGE SCALE GENOMIC DNA]</scope>
    <source>
        <strain evidence="12">Bat1K_MPI-CBG_1</strain>
    </source>
</reference>
<proteinExistence type="inferred from homology"/>
<dbReference type="Pfam" id="PF13841">
    <property type="entry name" value="Defensin_beta_2"/>
    <property type="match status" value="1"/>
</dbReference>
<feature type="signal peptide" evidence="10">
    <location>
        <begin position="1"/>
        <end position="19"/>
    </location>
</feature>
<comment type="subcellular location">
    <subcellularLocation>
        <location evidence="2 10">Secreted</location>
    </subcellularLocation>
</comment>
<dbReference type="InterPro" id="IPR050544">
    <property type="entry name" value="Beta-defensin"/>
</dbReference>
<dbReference type="GO" id="GO:0045087">
    <property type="term" value="P:innate immune response"/>
    <property type="evidence" value="ECO:0007669"/>
    <property type="project" value="InterPro"/>
</dbReference>
<evidence type="ECO:0000313" key="12">
    <source>
        <dbReference type="EMBL" id="KAF6087786.1"/>
    </source>
</evidence>
<keyword evidence="7 10" id="KW-0211">Defensin</keyword>
<keyword evidence="6 10" id="KW-0732">Signal</keyword>
<evidence type="ECO:0000256" key="6">
    <source>
        <dbReference type="ARBA" id="ARBA00022729"/>
    </source>
</evidence>
<keyword evidence="9" id="KW-1015">Disulfide bond</keyword>
<evidence type="ECO:0000256" key="7">
    <source>
        <dbReference type="ARBA" id="ARBA00022940"/>
    </source>
</evidence>
<evidence type="ECO:0000259" key="11">
    <source>
        <dbReference type="Pfam" id="PF13841"/>
    </source>
</evidence>
<evidence type="ECO:0000256" key="2">
    <source>
        <dbReference type="ARBA" id="ARBA00004613"/>
    </source>
</evidence>
<keyword evidence="8 10" id="KW-0044">Antibiotic</keyword>
<protein>
    <recommendedName>
        <fullName evidence="10">Beta-defensin</fullName>
    </recommendedName>
</protein>
<dbReference type="AlphaFoldDB" id="A0A834DNS7"/>
<feature type="domain" description="Beta-defensin" evidence="11">
    <location>
        <begin position="23"/>
        <end position="53"/>
    </location>
</feature>
<organism evidence="12 13">
    <name type="scientific">Phyllostomus discolor</name>
    <name type="common">pale spear-nosed bat</name>
    <dbReference type="NCBI Taxonomy" id="89673"/>
    <lineage>
        <taxon>Eukaryota</taxon>
        <taxon>Metazoa</taxon>
        <taxon>Chordata</taxon>
        <taxon>Craniata</taxon>
        <taxon>Vertebrata</taxon>
        <taxon>Euteleostomi</taxon>
        <taxon>Mammalia</taxon>
        <taxon>Eutheria</taxon>
        <taxon>Laurasiatheria</taxon>
        <taxon>Chiroptera</taxon>
        <taxon>Yangochiroptera</taxon>
        <taxon>Phyllostomidae</taxon>
        <taxon>Phyllostominae</taxon>
        <taxon>Phyllostomus</taxon>
    </lineage>
</organism>
<comment type="similarity">
    <text evidence="3 10">Belongs to the beta-defensin family.</text>
</comment>
<dbReference type="GO" id="GO:0005576">
    <property type="term" value="C:extracellular region"/>
    <property type="evidence" value="ECO:0007669"/>
    <property type="project" value="UniProtKB-SubCell"/>
</dbReference>
<dbReference type="GO" id="GO:0042742">
    <property type="term" value="P:defense response to bacterium"/>
    <property type="evidence" value="ECO:0007669"/>
    <property type="project" value="UniProtKB-UniRule"/>
</dbReference>
<sequence length="95" mass="10752">MKLFLVLVVLLFEVPAGAARPKKCFSNIVGYCRKKCAIGEIYEVSCLNGKLCCVNEGKNKKYQKVEEPHKPFPVQSDQKLDYEILPTVTLVTIQF</sequence>
<dbReference type="EMBL" id="JABVXQ010000010">
    <property type="protein sequence ID" value="KAF6087786.1"/>
    <property type="molecule type" value="Genomic_DNA"/>
</dbReference>
<dbReference type="Proteomes" id="UP000664940">
    <property type="component" value="Unassembled WGS sequence"/>
</dbReference>
<feature type="chain" id="PRO_5033109042" description="Beta-defensin" evidence="10">
    <location>
        <begin position="20"/>
        <end position="95"/>
    </location>
</feature>
<evidence type="ECO:0000256" key="9">
    <source>
        <dbReference type="ARBA" id="ARBA00023157"/>
    </source>
</evidence>
<keyword evidence="4 10" id="KW-0964">Secreted</keyword>